<dbReference type="RefSeq" id="WP_319157007.1">
    <property type="nucleotide sequence ID" value="NZ_CP138359.1"/>
</dbReference>
<feature type="region of interest" description="Disordered" evidence="1">
    <location>
        <begin position="84"/>
        <end position="108"/>
    </location>
</feature>
<protein>
    <submittedName>
        <fullName evidence="2">Uncharacterized protein</fullName>
    </submittedName>
</protein>
<dbReference type="Proteomes" id="UP001304340">
    <property type="component" value="Chromosome"/>
</dbReference>
<gene>
    <name evidence="2" type="ORF">SANBI_003314</name>
</gene>
<proteinExistence type="predicted"/>
<keyword evidence="3" id="KW-1185">Reference proteome</keyword>
<sequence length="443" mass="45347">MTETGTWDGAAAGGPRVSSAGVSLLPPAGWVVVDDVSGSGARAPVASLADASGRHVAAQLSVRRLAPLVSGALSAWGGGPSGLQEPLVSLGTPGEPGSTGAGGTPSPAEVALATAAQSRVTAAFTDDPSAVLLDASGLTVRTVLGRDVRAVRLDVVEHDMSTPVVRTSVLVACTDLGGASRSGHLGVVEVSATVPVAHHRALVHAVEAALATLRVQDEVVPADGTSLHGASAYPGGRSPDAFTHSEGVSAAWTRELDRGRWYVPPEAWLGADELDIFVRGSRRLAPAHRPGPARAGLVDDRGVSTPTGELVRRAVHRPDVRLHVRAADVVDASLDGSASMIVDRVGPWAVVRATPPPVATRRGEAVAPHRYLEVVDLAAAPARVVSWMGTGPGRSSRVPDGLVLALVVHRSGQPWGSPAGESVLVERGASPRATWQRVLAALV</sequence>
<reference evidence="3" key="1">
    <citation type="submission" date="2023-11" db="EMBL/GenBank/DDBJ databases">
        <authorList>
            <person name="Helweg L.P."/>
            <person name="Kiel A."/>
            <person name="Hitz F."/>
            <person name="Ruckert-Reed C."/>
            <person name="Busche T."/>
            <person name="Kaltschmidt B."/>
            <person name="Kaltschmidt C."/>
        </authorList>
    </citation>
    <scope>NUCLEOTIDE SEQUENCE [LARGE SCALE GENOMIC DNA]</scope>
    <source>
        <strain evidence="3">4.1</strain>
    </source>
</reference>
<evidence type="ECO:0000313" key="3">
    <source>
        <dbReference type="Proteomes" id="UP001304340"/>
    </source>
</evidence>
<name>A0AAF0Z8A9_9MICO</name>
<dbReference type="EMBL" id="CP138359">
    <property type="protein sequence ID" value="WPF81988.1"/>
    <property type="molecule type" value="Genomic_DNA"/>
</dbReference>
<dbReference type="AlphaFoldDB" id="A0AAF0Z8A9"/>
<evidence type="ECO:0000256" key="1">
    <source>
        <dbReference type="SAM" id="MobiDB-lite"/>
    </source>
</evidence>
<dbReference type="KEGG" id="sbil:SANBI_003314"/>
<organism evidence="2 3">
    <name type="scientific">Sanguibacter biliveldensis</name>
    <dbReference type="NCBI Taxonomy" id="3030830"/>
    <lineage>
        <taxon>Bacteria</taxon>
        <taxon>Bacillati</taxon>
        <taxon>Actinomycetota</taxon>
        <taxon>Actinomycetes</taxon>
        <taxon>Micrococcales</taxon>
        <taxon>Sanguibacteraceae</taxon>
        <taxon>Sanguibacter</taxon>
    </lineage>
</organism>
<accession>A0AAF0Z8A9</accession>
<evidence type="ECO:0000313" key="2">
    <source>
        <dbReference type="EMBL" id="WPF81988.1"/>
    </source>
</evidence>